<accession>A0A165GY73</accession>
<organism evidence="4 5">
    <name type="scientific">Xylona heveae (strain CBS 132557 / TC161)</name>
    <dbReference type="NCBI Taxonomy" id="1328760"/>
    <lineage>
        <taxon>Eukaryota</taxon>
        <taxon>Fungi</taxon>
        <taxon>Dikarya</taxon>
        <taxon>Ascomycota</taxon>
        <taxon>Pezizomycotina</taxon>
        <taxon>Xylonomycetes</taxon>
        <taxon>Xylonales</taxon>
        <taxon>Xylonaceae</taxon>
        <taxon>Xylona</taxon>
    </lineage>
</organism>
<evidence type="ECO:0000259" key="3">
    <source>
        <dbReference type="Pfam" id="PF20981"/>
    </source>
</evidence>
<name>A0A165GY73_XYLHT</name>
<dbReference type="OrthoDB" id="201752at2759"/>
<reference evidence="4 5" key="1">
    <citation type="journal article" date="2016" name="Fungal Biol.">
        <title>The genome of Xylona heveae provides a window into fungal endophytism.</title>
        <authorList>
            <person name="Gazis R."/>
            <person name="Kuo A."/>
            <person name="Riley R."/>
            <person name="LaButti K."/>
            <person name="Lipzen A."/>
            <person name="Lin J."/>
            <person name="Amirebrahimi M."/>
            <person name="Hesse C.N."/>
            <person name="Spatafora J.W."/>
            <person name="Henrissat B."/>
            <person name="Hainaut M."/>
            <person name="Grigoriev I.V."/>
            <person name="Hibbett D.S."/>
        </authorList>
    </citation>
    <scope>NUCLEOTIDE SEQUENCE [LARGE SCALE GENOMIC DNA]</scope>
    <source>
        <strain evidence="4 5">TC161</strain>
    </source>
</reference>
<dbReference type="OMA" id="VWQSGGL"/>
<evidence type="ECO:0000256" key="1">
    <source>
        <dbReference type="ARBA" id="ARBA00006281"/>
    </source>
</evidence>
<dbReference type="AlphaFoldDB" id="A0A165GY73"/>
<evidence type="ECO:0000313" key="5">
    <source>
        <dbReference type="Proteomes" id="UP000076632"/>
    </source>
</evidence>
<dbReference type="InterPro" id="IPR038514">
    <property type="entry name" value="AAR2_C_sf"/>
</dbReference>
<dbReference type="Pfam" id="PF20981">
    <property type="entry name" value="AAR2_1st"/>
    <property type="match status" value="1"/>
</dbReference>
<sequence length="404" mass="46153">MEEGTDKAVLLMLDVPPSALCGIDLLSFTTSPRFHGIKHLPPGLHFVFTAINNSSSVRHGVWLRVERPSSQPAEVLIKKWDAEKEELVDEKDEAEQLRWRANLGAIWREGLSPYRQTVGQRDDDEPVEETNDWQALTDCITPTLLTRITRGDWSHWALSSASSAKEDLEEIAGLPSNAAGEEPGHELHFLPVDLRRTWREGAIGRERTEGAQDRSWALGFIIDRHCSFRLENEIIGELQMTFLMVLTLGNYSCLEQWRRIVSLLFTSRSATKTRPDLFVRFLKALKVQLQHCDDVDGGLFDLTDEGGVMLKRLIRSFRRWVEEYDEDDVGTVLDALSELEEFLKSEYGWDLTGSYLRRGMLELEDGEQVEVEIDEYDYDDETGEYAPVVVDLPEDYASLRIDDS</sequence>
<dbReference type="GO" id="GO:0000244">
    <property type="term" value="P:spliceosomal tri-snRNP complex assembly"/>
    <property type="evidence" value="ECO:0007669"/>
    <property type="project" value="TreeGrafter"/>
</dbReference>
<dbReference type="CDD" id="cd13777">
    <property type="entry name" value="Aar2_N"/>
    <property type="match status" value="1"/>
</dbReference>
<keyword evidence="5" id="KW-1185">Reference proteome</keyword>
<dbReference type="GeneID" id="28897705"/>
<dbReference type="Pfam" id="PF05282">
    <property type="entry name" value="AAR2"/>
    <property type="match status" value="1"/>
</dbReference>
<dbReference type="InterPro" id="IPR007946">
    <property type="entry name" value="AAR2"/>
</dbReference>
<evidence type="ECO:0000259" key="2">
    <source>
        <dbReference type="Pfam" id="PF05282"/>
    </source>
</evidence>
<dbReference type="Proteomes" id="UP000076632">
    <property type="component" value="Unassembled WGS sequence"/>
</dbReference>
<feature type="domain" description="AAR2 C-terminal" evidence="2">
    <location>
        <begin position="189"/>
        <end position="351"/>
    </location>
</feature>
<dbReference type="InterPro" id="IPR033647">
    <property type="entry name" value="Aar2_N"/>
</dbReference>
<dbReference type="Gene3D" id="2.60.34.20">
    <property type="match status" value="1"/>
</dbReference>
<dbReference type="InParanoid" id="A0A165GY73"/>
<dbReference type="InterPro" id="IPR033648">
    <property type="entry name" value="AAR2_C"/>
</dbReference>
<dbReference type="CDD" id="cd13778">
    <property type="entry name" value="Aar2_C"/>
    <property type="match status" value="1"/>
</dbReference>
<comment type="similarity">
    <text evidence="1">Belongs to the AAR2 family.</text>
</comment>
<gene>
    <name evidence="4" type="ORF">L228DRAFT_247131</name>
</gene>
<dbReference type="EMBL" id="KV407458">
    <property type="protein sequence ID" value="KZF22751.1"/>
    <property type="molecule type" value="Genomic_DNA"/>
</dbReference>
<dbReference type="PANTHER" id="PTHR12689:SF4">
    <property type="entry name" value="PROTEIN AAR2 HOMOLOG"/>
    <property type="match status" value="1"/>
</dbReference>
<feature type="domain" description="AAR2 N-terminal" evidence="3">
    <location>
        <begin position="7"/>
        <end position="149"/>
    </location>
</feature>
<dbReference type="PANTHER" id="PTHR12689">
    <property type="entry name" value="A1 CISTRON SPLICING FACTOR AAR2-RELATED"/>
    <property type="match status" value="1"/>
</dbReference>
<dbReference type="RefSeq" id="XP_018188306.1">
    <property type="nucleotide sequence ID" value="XM_018332568.1"/>
</dbReference>
<proteinExistence type="inferred from homology"/>
<dbReference type="Gene3D" id="1.25.40.550">
    <property type="entry name" value="Aar2, C-terminal domain-like"/>
    <property type="match status" value="1"/>
</dbReference>
<dbReference type="FunCoup" id="A0A165GY73">
    <property type="interactions" value="473"/>
</dbReference>
<dbReference type="STRING" id="1328760.A0A165GY73"/>
<dbReference type="InterPro" id="IPR038516">
    <property type="entry name" value="AAR2_N_sf"/>
</dbReference>
<evidence type="ECO:0000313" key="4">
    <source>
        <dbReference type="EMBL" id="KZF22751.1"/>
    </source>
</evidence>
<protein>
    <submittedName>
        <fullName evidence="4">AAR2-domain-containing protein</fullName>
    </submittedName>
</protein>